<comment type="caution">
    <text evidence="1">The sequence shown here is derived from an EMBL/GenBank/DDBJ whole genome shotgun (WGS) entry which is preliminary data.</text>
</comment>
<proteinExistence type="predicted"/>
<accession>A0ABQ5WSP2</accession>
<dbReference type="Proteomes" id="UP001156629">
    <property type="component" value="Unassembled WGS sequence"/>
</dbReference>
<gene>
    <name evidence="1" type="ORF">GCM10007870_16460</name>
</gene>
<dbReference type="EMBL" id="BSNV01000007">
    <property type="protein sequence ID" value="GLQ66062.1"/>
    <property type="molecule type" value="Genomic_DNA"/>
</dbReference>
<name>A0ABQ5WSP2_9PROT</name>
<evidence type="ECO:0000313" key="2">
    <source>
        <dbReference type="Proteomes" id="UP001156629"/>
    </source>
</evidence>
<organism evidence="1 2">
    <name type="scientific">Gluconobacter kondonii</name>
    <dbReference type="NCBI Taxonomy" id="941463"/>
    <lineage>
        <taxon>Bacteria</taxon>
        <taxon>Pseudomonadati</taxon>
        <taxon>Pseudomonadota</taxon>
        <taxon>Alphaproteobacteria</taxon>
        <taxon>Acetobacterales</taxon>
        <taxon>Acetobacteraceae</taxon>
        <taxon>Gluconobacter</taxon>
    </lineage>
</organism>
<sequence length="77" mass="8463">MDILLLPLGWCEALNNTWGCRNVAALKHTALDYPVHLTAMPNIVAAPQNEIGLLSTGTRGQAFFIFKAEIRCLILPD</sequence>
<protein>
    <submittedName>
        <fullName evidence="1">Uncharacterized protein</fullName>
    </submittedName>
</protein>
<keyword evidence="2" id="KW-1185">Reference proteome</keyword>
<reference evidence="2" key="1">
    <citation type="journal article" date="2019" name="Int. J. Syst. Evol. Microbiol.">
        <title>The Global Catalogue of Microorganisms (GCM) 10K type strain sequencing project: providing services to taxonomists for standard genome sequencing and annotation.</title>
        <authorList>
            <consortium name="The Broad Institute Genomics Platform"/>
            <consortium name="The Broad Institute Genome Sequencing Center for Infectious Disease"/>
            <person name="Wu L."/>
            <person name="Ma J."/>
        </authorList>
    </citation>
    <scope>NUCLEOTIDE SEQUENCE [LARGE SCALE GENOMIC DNA]</scope>
    <source>
        <strain evidence="2">NBRC 3266</strain>
    </source>
</reference>
<evidence type="ECO:0000313" key="1">
    <source>
        <dbReference type="EMBL" id="GLQ66062.1"/>
    </source>
</evidence>